<dbReference type="InterPro" id="IPR002227">
    <property type="entry name" value="Tyrosinase_Cu-bd"/>
</dbReference>
<feature type="domain" description="Tyrosinase copper-binding" evidence="8">
    <location>
        <begin position="333"/>
        <end position="344"/>
    </location>
</feature>
<organism evidence="9 10">
    <name type="scientific">Echria macrotheca</name>
    <dbReference type="NCBI Taxonomy" id="438768"/>
    <lineage>
        <taxon>Eukaryota</taxon>
        <taxon>Fungi</taxon>
        <taxon>Dikarya</taxon>
        <taxon>Ascomycota</taxon>
        <taxon>Pezizomycotina</taxon>
        <taxon>Sordariomycetes</taxon>
        <taxon>Sordariomycetidae</taxon>
        <taxon>Sordariales</taxon>
        <taxon>Schizotheciaceae</taxon>
        <taxon>Echria</taxon>
    </lineage>
</organism>
<keyword evidence="10" id="KW-1185">Reference proteome</keyword>
<dbReference type="EMBL" id="MU839839">
    <property type="protein sequence ID" value="KAK1752501.1"/>
    <property type="molecule type" value="Genomic_DNA"/>
</dbReference>
<evidence type="ECO:0000313" key="9">
    <source>
        <dbReference type="EMBL" id="KAK1752501.1"/>
    </source>
</evidence>
<dbReference type="InterPro" id="IPR041640">
    <property type="entry name" value="Tyrosinase_C"/>
</dbReference>
<proteinExistence type="predicted"/>
<dbReference type="InterPro" id="IPR050316">
    <property type="entry name" value="Tyrosinase/Hemocyanin"/>
</dbReference>
<evidence type="ECO:0000256" key="6">
    <source>
        <dbReference type="SAM" id="SignalP"/>
    </source>
</evidence>
<keyword evidence="6" id="KW-0732">Signal</keyword>
<feature type="region of interest" description="Disordered" evidence="5">
    <location>
        <begin position="440"/>
        <end position="469"/>
    </location>
</feature>
<evidence type="ECO:0000256" key="2">
    <source>
        <dbReference type="ARBA" id="ARBA00022723"/>
    </source>
</evidence>
<dbReference type="Pfam" id="PF00264">
    <property type="entry name" value="Tyrosinase"/>
    <property type="match status" value="1"/>
</dbReference>
<gene>
    <name evidence="9" type="ORF">QBC47DRAFT_59111</name>
</gene>
<keyword evidence="4" id="KW-0503">Monooxygenase</keyword>
<dbReference type="Proteomes" id="UP001239445">
    <property type="component" value="Unassembled WGS sequence"/>
</dbReference>
<feature type="signal peptide" evidence="6">
    <location>
        <begin position="1"/>
        <end position="21"/>
    </location>
</feature>
<accession>A0AAJ0F2M0</accession>
<dbReference type="Gene3D" id="2.60.310.20">
    <property type="match status" value="1"/>
</dbReference>
<dbReference type="InterPro" id="IPR008922">
    <property type="entry name" value="Di-copper_centre_dom_sf"/>
</dbReference>
<dbReference type="SUPFAM" id="SSF48056">
    <property type="entry name" value="Di-copper centre-containing domain"/>
    <property type="match status" value="1"/>
</dbReference>
<dbReference type="AlphaFoldDB" id="A0AAJ0F2M0"/>
<name>A0AAJ0F2M0_9PEZI</name>
<protein>
    <recommendedName>
        <fullName evidence="7 8">Tyrosinase copper-binding domain-containing protein</fullName>
    </recommendedName>
</protein>
<dbReference type="PANTHER" id="PTHR11474">
    <property type="entry name" value="TYROSINASE FAMILY MEMBER"/>
    <property type="match status" value="1"/>
</dbReference>
<dbReference type="Gene3D" id="1.10.1280.10">
    <property type="entry name" value="Di-copper center containing domain from catechol oxidase"/>
    <property type="match status" value="1"/>
</dbReference>
<keyword evidence="2" id="KW-0479">Metal-binding</keyword>
<evidence type="ECO:0000259" key="8">
    <source>
        <dbReference type="PROSITE" id="PS00498"/>
    </source>
</evidence>
<dbReference type="PRINTS" id="PR00092">
    <property type="entry name" value="TYROSINASE"/>
</dbReference>
<evidence type="ECO:0000256" key="3">
    <source>
        <dbReference type="ARBA" id="ARBA00023002"/>
    </source>
</evidence>
<evidence type="ECO:0000256" key="5">
    <source>
        <dbReference type="SAM" id="MobiDB-lite"/>
    </source>
</evidence>
<evidence type="ECO:0000256" key="1">
    <source>
        <dbReference type="ARBA" id="ARBA00001973"/>
    </source>
</evidence>
<dbReference type="GO" id="GO:0046872">
    <property type="term" value="F:metal ion binding"/>
    <property type="evidence" value="ECO:0007669"/>
    <property type="project" value="UniProtKB-KW"/>
</dbReference>
<dbReference type="PROSITE" id="PS00497">
    <property type="entry name" value="TYROSINASE_1"/>
    <property type="match status" value="1"/>
</dbReference>
<evidence type="ECO:0000256" key="4">
    <source>
        <dbReference type="ARBA" id="ARBA00023033"/>
    </source>
</evidence>
<reference evidence="9" key="1">
    <citation type="submission" date="2023-06" db="EMBL/GenBank/DDBJ databases">
        <title>Genome-scale phylogeny and comparative genomics of the fungal order Sordariales.</title>
        <authorList>
            <consortium name="Lawrence Berkeley National Laboratory"/>
            <person name="Hensen N."/>
            <person name="Bonometti L."/>
            <person name="Westerberg I."/>
            <person name="Brannstrom I.O."/>
            <person name="Guillou S."/>
            <person name="Cros-Aarteil S."/>
            <person name="Calhoun S."/>
            <person name="Haridas S."/>
            <person name="Kuo A."/>
            <person name="Mondo S."/>
            <person name="Pangilinan J."/>
            <person name="Riley R."/>
            <person name="Labutti K."/>
            <person name="Andreopoulos B."/>
            <person name="Lipzen A."/>
            <person name="Chen C."/>
            <person name="Yanf M."/>
            <person name="Daum C."/>
            <person name="Ng V."/>
            <person name="Clum A."/>
            <person name="Steindorff A."/>
            <person name="Ohm R."/>
            <person name="Martin F."/>
            <person name="Silar P."/>
            <person name="Natvig D."/>
            <person name="Lalanne C."/>
            <person name="Gautier V."/>
            <person name="Ament-Velasquez S.L."/>
            <person name="Kruys A."/>
            <person name="Hutchinson M.I."/>
            <person name="Powell A.J."/>
            <person name="Barry K."/>
            <person name="Miller A.N."/>
            <person name="Grigoriev I.V."/>
            <person name="Debuchy R."/>
            <person name="Gladieux P."/>
            <person name="Thoren M.H."/>
            <person name="Johannesson H."/>
        </authorList>
    </citation>
    <scope>NUCLEOTIDE SEQUENCE</scope>
    <source>
        <strain evidence="9">PSN4</strain>
    </source>
</reference>
<dbReference type="PANTHER" id="PTHR11474:SF32">
    <property type="entry name" value="TYROSINASE"/>
    <property type="match status" value="1"/>
</dbReference>
<evidence type="ECO:0000313" key="10">
    <source>
        <dbReference type="Proteomes" id="UP001239445"/>
    </source>
</evidence>
<dbReference type="GO" id="GO:0004497">
    <property type="term" value="F:monooxygenase activity"/>
    <property type="evidence" value="ECO:0007669"/>
    <property type="project" value="UniProtKB-KW"/>
</dbReference>
<comment type="cofactor">
    <cofactor evidence="1">
        <name>Cu(2+)</name>
        <dbReference type="ChEBI" id="CHEBI:29036"/>
    </cofactor>
</comment>
<feature type="chain" id="PRO_5042461565" description="Tyrosinase copper-binding domain-containing protein" evidence="6">
    <location>
        <begin position="22"/>
        <end position="632"/>
    </location>
</feature>
<dbReference type="Pfam" id="PF18132">
    <property type="entry name" value="Tyrosinase_C"/>
    <property type="match status" value="1"/>
</dbReference>
<comment type="caution">
    <text evidence="9">The sequence shown here is derived from an EMBL/GenBank/DDBJ whole genome shotgun (WGS) entry which is preliminary data.</text>
</comment>
<feature type="domain" description="Tyrosinase copper-binding" evidence="7">
    <location>
        <begin position="121"/>
        <end position="138"/>
    </location>
</feature>
<keyword evidence="3" id="KW-0560">Oxidoreductase</keyword>
<evidence type="ECO:0000259" key="7">
    <source>
        <dbReference type="PROSITE" id="PS00497"/>
    </source>
</evidence>
<sequence>MAAATIALIFFFGFLQVPVLARYGFYDYGFDISQHVKRQIDQPFVVMGRPGDVQMRQEIRQLEQDKEQWTLYILGLSMLQFTDQSSPMSWYGLTGIHGIPHKTWGGVGPTPGNEKTGYCTHSSVLFPTWHRPYLVLYEQVLYGLVQSIAALWPEGDAKVKYKAAAEKFRIPYWDWASTPPSGQSVLPASVGEQPYIDIDGPSGMQRIANPLFAYTFTPLNATEFLQRPWNTWTSTLRSPTTNDNTAQSNNSLVARNLDQNLASISQRLYILFSNYANYTLFSNNAWIPLVSNQSYDSLESLHDTIHNLAGGGGLGQPNVQGGHMSYIPYSAFDPIFFLHHANVDRIFAIWQTLNPKSWVLPQAAVLSSYTTSRGEIQNSTTALTPFYAGSDGTFWTSDSVRDHTKFGYTYAELSGGAKAGSKARRQVMKAINRLYGHSSPTRLFRDAGKSQSATDSRPGGSGTASAEKDTESALAGTMFAGGHYREWIANIRVAKQALNEPFAIYLFSGSPPQDPREWPTSQSSFGMMGVFASDNADGMSADQLDVSGTIPLTGRLTEMVMSGQLASLEPRDVEGYLKSNLQRWVLGVSGRVYNTAGLRSLKVEVVSSSVRAPITDEELPEWGKARVHFELK</sequence>
<dbReference type="PROSITE" id="PS00498">
    <property type="entry name" value="TYROSINASE_2"/>
    <property type="match status" value="1"/>
</dbReference>